<reference evidence="2 4" key="1">
    <citation type="submission" date="2015-09" db="EMBL/GenBank/DDBJ databases">
        <title>Genome announcement of multiple Pseudomonas syringae strains.</title>
        <authorList>
            <person name="Thakur S."/>
            <person name="Wang P.W."/>
            <person name="Gong Y."/>
            <person name="Weir B.S."/>
            <person name="Guttman D.S."/>
        </authorList>
    </citation>
    <scope>NUCLEOTIDE SEQUENCE [LARGE SCALE GENOMIC DNA]</scope>
    <source>
        <strain evidence="2 4">ICMP4455</strain>
    </source>
</reference>
<dbReference type="Proteomes" id="UP000050490">
    <property type="component" value="Unassembled WGS sequence"/>
</dbReference>
<evidence type="ECO:0000256" key="1">
    <source>
        <dbReference type="SAM" id="MobiDB-lite"/>
    </source>
</evidence>
<reference evidence="3 5" key="2">
    <citation type="submission" date="2018-08" db="EMBL/GenBank/DDBJ databases">
        <title>Recombination of ecologically and evolutionarily significant loci maintains genetic cohesion in the Pseudomonas syringae species complex.</title>
        <authorList>
            <person name="Dillon M."/>
            <person name="Thakur S."/>
            <person name="Almeida R.N.D."/>
            <person name="Weir B.S."/>
            <person name="Guttman D.S."/>
        </authorList>
    </citation>
    <scope>NUCLEOTIDE SEQUENCE [LARGE SCALE GENOMIC DNA]</scope>
    <source>
        <strain evidence="3 5">ICMP 4316</strain>
    </source>
</reference>
<name>A0A0N8RH90_PSEA0</name>
<accession>A0A0N8RH90</accession>
<comment type="caution">
    <text evidence="2">The sequence shown here is derived from an EMBL/GenBank/DDBJ whole genome shotgun (WGS) entry which is preliminary data.</text>
</comment>
<organism evidence="2 4">
    <name type="scientific">Pseudomonas amygdali pv. eriobotryae</name>
    <dbReference type="NCBI Taxonomy" id="129137"/>
    <lineage>
        <taxon>Bacteria</taxon>
        <taxon>Pseudomonadati</taxon>
        <taxon>Pseudomonadota</taxon>
        <taxon>Gammaproteobacteria</taxon>
        <taxon>Pseudomonadales</taxon>
        <taxon>Pseudomonadaceae</taxon>
        <taxon>Pseudomonas</taxon>
        <taxon>Pseudomonas amygdali</taxon>
    </lineage>
</organism>
<sequence>MPERQSSGFFDEKGQQQVARHKPQNGQQPIQDGRSQRAKGVI</sequence>
<proteinExistence type="predicted"/>
<evidence type="ECO:0000313" key="5">
    <source>
        <dbReference type="Proteomes" id="UP000275613"/>
    </source>
</evidence>
<dbReference type="AlphaFoldDB" id="A0A0N8RH90"/>
<gene>
    <name evidence="2" type="ORF">ALO70_102095</name>
    <name evidence="3" type="ORF">ALQ39_102440</name>
</gene>
<dbReference type="EMBL" id="LJQI01000218">
    <property type="protein sequence ID" value="KPX28127.1"/>
    <property type="molecule type" value="Genomic_DNA"/>
</dbReference>
<feature type="region of interest" description="Disordered" evidence="1">
    <location>
        <begin position="1"/>
        <end position="42"/>
    </location>
</feature>
<evidence type="ECO:0000313" key="2">
    <source>
        <dbReference type="EMBL" id="KPX28127.1"/>
    </source>
</evidence>
<evidence type="ECO:0000313" key="3">
    <source>
        <dbReference type="EMBL" id="RMO50011.1"/>
    </source>
</evidence>
<evidence type="ECO:0000313" key="4">
    <source>
        <dbReference type="Proteomes" id="UP000050490"/>
    </source>
</evidence>
<dbReference type="PATRIC" id="fig|129137.4.peg.3026"/>
<protein>
    <submittedName>
        <fullName evidence="2">Uncharacterized protein</fullName>
    </submittedName>
</protein>
<dbReference type="EMBL" id="RBPV01000475">
    <property type="protein sequence ID" value="RMO50011.1"/>
    <property type="molecule type" value="Genomic_DNA"/>
</dbReference>
<dbReference type="Proteomes" id="UP000275613">
    <property type="component" value="Unassembled WGS sequence"/>
</dbReference>